<proteinExistence type="predicted"/>
<evidence type="ECO:0000313" key="2">
    <source>
        <dbReference type="Proteomes" id="UP000275772"/>
    </source>
</evidence>
<sequence length="83" mass="9900">MLIFKLLVKKYLLKQVGTLVKILGWNMLRRKPLELLFRDKACSSKYVKSISKKLMGRELTSSPKYSHYSNSYLQVSRLYYRLH</sequence>
<dbReference type="VEuPathDB" id="FungiDB:BLGHR1_14296"/>
<evidence type="ECO:0000313" key="1">
    <source>
        <dbReference type="EMBL" id="SZF03504.1"/>
    </source>
</evidence>
<accession>A0A383UT14</accession>
<name>A0A383UT14_BLUHO</name>
<protein>
    <submittedName>
        <fullName evidence="1">Uncharacterized protein</fullName>
    </submittedName>
</protein>
<dbReference type="EMBL" id="UNSH01000051">
    <property type="protein sequence ID" value="SZF03504.1"/>
    <property type="molecule type" value="Genomic_DNA"/>
</dbReference>
<dbReference type="Proteomes" id="UP000275772">
    <property type="component" value="Unassembled WGS sequence"/>
</dbReference>
<organism evidence="1 2">
    <name type="scientific">Blumeria hordei</name>
    <name type="common">Barley powdery mildew</name>
    <name type="synonym">Blumeria graminis f. sp. hordei</name>
    <dbReference type="NCBI Taxonomy" id="2867405"/>
    <lineage>
        <taxon>Eukaryota</taxon>
        <taxon>Fungi</taxon>
        <taxon>Dikarya</taxon>
        <taxon>Ascomycota</taxon>
        <taxon>Pezizomycotina</taxon>
        <taxon>Leotiomycetes</taxon>
        <taxon>Erysiphales</taxon>
        <taxon>Erysiphaceae</taxon>
        <taxon>Blumeria</taxon>
    </lineage>
</organism>
<gene>
    <name evidence="1" type="ORF">BLGHR1_14296</name>
</gene>
<dbReference type="AlphaFoldDB" id="A0A383UT14"/>
<reference evidence="1 2" key="1">
    <citation type="submission" date="2017-11" db="EMBL/GenBank/DDBJ databases">
        <authorList>
            <person name="Kracher B."/>
        </authorList>
    </citation>
    <scope>NUCLEOTIDE SEQUENCE [LARGE SCALE GENOMIC DNA]</scope>
    <source>
        <strain evidence="1 2">RACE1</strain>
    </source>
</reference>